<feature type="region of interest" description="Disordered" evidence="1">
    <location>
        <begin position="187"/>
        <end position="245"/>
    </location>
</feature>
<feature type="compositionally biased region" description="Basic and acidic residues" evidence="1">
    <location>
        <begin position="128"/>
        <end position="137"/>
    </location>
</feature>
<name>A0ABQ0CM63_9HYPO</name>
<keyword evidence="3" id="KW-1185">Reference proteome</keyword>
<dbReference type="EMBL" id="BAAFGZ010000083">
    <property type="protein sequence ID" value="GAB0134529.1"/>
    <property type="molecule type" value="Genomic_DNA"/>
</dbReference>
<sequence length="297" mass="31978">MPQTTPDARHVDAPPPPYTVPGAAPGGRSPCSLFSSQLSGLRSLIQQEQASRSLARHRQDLETLSLLVPRVEALLCSIATVSPPPALVEATLVPEEAVDQGWTLSDSERRRSGHVTTLIRVPRRDVVMMDGDEERRPPGAPDGPGAARENSGLDGHHPEKSGAGAGAGAGSDSWSWWSDEAMARRLAKHLQPSRATASASDDGQVERGKEAKKTARWSLFRRGDSSAEASTPIPSSSSQCHAPSDHIGMTVNAEESTFRRENDMGIWESKTGWSLVVRVCIPLNCRFNNSETPGPWP</sequence>
<gene>
    <name evidence="2" type="primary">g2896</name>
    <name evidence="2" type="ORF">EsDP_00002896</name>
</gene>
<protein>
    <submittedName>
        <fullName evidence="2">Uncharacterized protein</fullName>
    </submittedName>
</protein>
<feature type="region of interest" description="Disordered" evidence="1">
    <location>
        <begin position="128"/>
        <end position="172"/>
    </location>
</feature>
<organism evidence="2 3">
    <name type="scientific">Epichloe bromicola</name>
    <dbReference type="NCBI Taxonomy" id="79588"/>
    <lineage>
        <taxon>Eukaryota</taxon>
        <taxon>Fungi</taxon>
        <taxon>Dikarya</taxon>
        <taxon>Ascomycota</taxon>
        <taxon>Pezizomycotina</taxon>
        <taxon>Sordariomycetes</taxon>
        <taxon>Hypocreomycetidae</taxon>
        <taxon>Hypocreales</taxon>
        <taxon>Clavicipitaceae</taxon>
        <taxon>Epichloe</taxon>
    </lineage>
</organism>
<evidence type="ECO:0000256" key="1">
    <source>
        <dbReference type="SAM" id="MobiDB-lite"/>
    </source>
</evidence>
<reference evidence="3" key="1">
    <citation type="submission" date="2024-06" db="EMBL/GenBank/DDBJ databases">
        <title>Draft Genome Sequences of Epichloe bromicola Strains Isolated from Elymus ciliaris.</title>
        <authorList>
            <consortium name="Epichloe bromicola genome sequencing consortium"/>
            <person name="Miura A."/>
            <person name="Imano S."/>
            <person name="Ashida A."/>
            <person name="Sato I."/>
            <person name="Chiba S."/>
            <person name="Tanaka A."/>
            <person name="Camagna M."/>
            <person name="Takemoto D."/>
        </authorList>
    </citation>
    <scope>NUCLEOTIDE SEQUENCE [LARGE SCALE GENOMIC DNA]</scope>
    <source>
        <strain evidence="3">DP</strain>
    </source>
</reference>
<comment type="caution">
    <text evidence="2">The sequence shown here is derived from an EMBL/GenBank/DDBJ whole genome shotgun (WGS) entry which is preliminary data.</text>
</comment>
<evidence type="ECO:0000313" key="2">
    <source>
        <dbReference type="EMBL" id="GAB0134529.1"/>
    </source>
</evidence>
<dbReference type="Proteomes" id="UP001562357">
    <property type="component" value="Unassembled WGS sequence"/>
</dbReference>
<feature type="region of interest" description="Disordered" evidence="1">
    <location>
        <begin position="1"/>
        <end position="29"/>
    </location>
</feature>
<accession>A0ABQ0CM63</accession>
<feature type="compositionally biased region" description="Polar residues" evidence="1">
    <location>
        <begin position="227"/>
        <end position="241"/>
    </location>
</feature>
<proteinExistence type="predicted"/>
<evidence type="ECO:0000313" key="3">
    <source>
        <dbReference type="Proteomes" id="UP001562357"/>
    </source>
</evidence>
<feature type="compositionally biased region" description="Basic and acidic residues" evidence="1">
    <location>
        <begin position="204"/>
        <end position="213"/>
    </location>
</feature>